<dbReference type="AlphaFoldDB" id="A0A6A0AZD6"/>
<evidence type="ECO:0000256" key="1">
    <source>
        <dbReference type="SAM" id="MobiDB-lite"/>
    </source>
</evidence>
<evidence type="ECO:0000313" key="2">
    <source>
        <dbReference type="EMBL" id="GFH37793.1"/>
    </source>
</evidence>
<reference evidence="2 3" key="1">
    <citation type="submission" date="2020-02" db="EMBL/GenBank/DDBJ databases">
        <title>Whole Genome Shotgun Sequence of Streptomyces sp. strain CWH03.</title>
        <authorList>
            <person name="Dohra H."/>
            <person name="Kodani S."/>
            <person name="Yamamura H."/>
        </authorList>
    </citation>
    <scope>NUCLEOTIDE SEQUENCE [LARGE SCALE GENOMIC DNA]</scope>
    <source>
        <strain evidence="2 3">CWH03</strain>
    </source>
</reference>
<comment type="caution">
    <text evidence="2">The sequence shown here is derived from an EMBL/GenBank/DDBJ whole genome shotgun (WGS) entry which is preliminary data.</text>
</comment>
<feature type="region of interest" description="Disordered" evidence="1">
    <location>
        <begin position="1"/>
        <end position="48"/>
    </location>
</feature>
<dbReference type="Proteomes" id="UP000484988">
    <property type="component" value="Unassembled WGS sequence"/>
</dbReference>
<dbReference type="EMBL" id="BLLG01000012">
    <property type="protein sequence ID" value="GFH37793.1"/>
    <property type="molecule type" value="Genomic_DNA"/>
</dbReference>
<evidence type="ECO:0000313" key="3">
    <source>
        <dbReference type="Proteomes" id="UP000484988"/>
    </source>
</evidence>
<accession>A0A6A0AZD6</accession>
<proteinExistence type="predicted"/>
<feature type="compositionally biased region" description="Gly residues" evidence="1">
    <location>
        <begin position="1"/>
        <end position="11"/>
    </location>
</feature>
<feature type="compositionally biased region" description="Basic and acidic residues" evidence="1">
    <location>
        <begin position="24"/>
        <end position="44"/>
    </location>
</feature>
<keyword evidence="3" id="KW-1185">Reference proteome</keyword>
<protein>
    <submittedName>
        <fullName evidence="2">Uncharacterized protein</fullName>
    </submittedName>
</protein>
<gene>
    <name evidence="2" type="ORF">SCWH03_40330</name>
</gene>
<organism evidence="2 3">
    <name type="scientific">Streptomyces pacificus</name>
    <dbReference type="NCBI Taxonomy" id="2705029"/>
    <lineage>
        <taxon>Bacteria</taxon>
        <taxon>Bacillati</taxon>
        <taxon>Actinomycetota</taxon>
        <taxon>Actinomycetes</taxon>
        <taxon>Kitasatosporales</taxon>
        <taxon>Streptomycetaceae</taxon>
        <taxon>Streptomyces</taxon>
    </lineage>
</organism>
<sequence length="373" mass="40705">MRGAVTRGGPGPWQAEPLVRSVRSKPEHAQRSTEHALHTVDQDPIRTTGRAGVDVRLFRRGPKRDGGDTPRDAEFAFFSVAEGSHFRGQVREAFAERGLEVTVYADAVTDSAGRRFGLGNLAAVCHNDERGPRVWPKVVRDHVRTVLRTMDAPSALDTMPPERIRSQLYPRVIGSAGLDRETFRYARPLAPGLSEVLALDLPESVMILTDDALAPLGDVPVLRERAMANLRDLPVEGHETIRDAGGMRLEVVVGDSFYTASRVLALDTLARQVTGQQITGDGALVALPFRHQIAFHVIRDAGVIPSLNALAAFAASGYADTPGAITPYVYWWRAGALTQLSDRDLDGDGLRIVVGEDFQDMLERLAARHPGDD</sequence>
<name>A0A6A0AZD6_9ACTN</name>